<evidence type="ECO:0000256" key="5">
    <source>
        <dbReference type="HAMAP-Rule" id="MF_00150"/>
    </source>
</evidence>
<dbReference type="InterPro" id="IPR000706">
    <property type="entry name" value="AGPR_type-1"/>
</dbReference>
<dbReference type="CDD" id="cd24149">
    <property type="entry name" value="AGPR_N_ARG5_6_like"/>
    <property type="match status" value="1"/>
</dbReference>
<gene>
    <name evidence="5" type="primary">argC</name>
    <name evidence="8" type="ORF">FRD01_16235</name>
</gene>
<evidence type="ECO:0000256" key="3">
    <source>
        <dbReference type="ARBA" id="ARBA00022857"/>
    </source>
</evidence>
<feature type="active site" evidence="5 6">
    <location>
        <position position="132"/>
    </location>
</feature>
<keyword evidence="3 5" id="KW-0521">NADP</keyword>
<dbReference type="PROSITE" id="PS01224">
    <property type="entry name" value="ARGC"/>
    <property type="match status" value="1"/>
</dbReference>
<keyword evidence="5" id="KW-0963">Cytoplasm</keyword>
<dbReference type="EC" id="1.2.1.38" evidence="5"/>
<evidence type="ECO:0000256" key="1">
    <source>
        <dbReference type="ARBA" id="ARBA00022571"/>
    </source>
</evidence>
<dbReference type="GO" id="GO:0003942">
    <property type="term" value="F:N-acetyl-gamma-glutamyl-phosphate reductase activity"/>
    <property type="evidence" value="ECO:0007669"/>
    <property type="project" value="UniProtKB-UniRule"/>
</dbReference>
<dbReference type="Gene3D" id="3.40.50.720">
    <property type="entry name" value="NAD(P)-binding Rossmann-like Domain"/>
    <property type="match status" value="1"/>
</dbReference>
<keyword evidence="2 5" id="KW-0028">Amino-acid biosynthesis</keyword>
<evidence type="ECO:0000313" key="8">
    <source>
        <dbReference type="EMBL" id="QED28757.1"/>
    </source>
</evidence>
<accession>A0A5B8XUE8</accession>
<dbReference type="Proteomes" id="UP000321595">
    <property type="component" value="Chromosome"/>
</dbReference>
<evidence type="ECO:0000256" key="6">
    <source>
        <dbReference type="PROSITE-ProRule" id="PRU10010"/>
    </source>
</evidence>
<dbReference type="SMART" id="SM00859">
    <property type="entry name" value="Semialdhyde_dh"/>
    <property type="match status" value="1"/>
</dbReference>
<keyword evidence="4 5" id="KW-0560">Oxidoreductase</keyword>
<dbReference type="InterPro" id="IPR050085">
    <property type="entry name" value="AGPR"/>
</dbReference>
<comment type="pathway">
    <text evidence="5">Amino-acid biosynthesis; L-arginine biosynthesis; N(2)-acetyl-L-ornithine from L-glutamate: step 3/4.</text>
</comment>
<evidence type="ECO:0000256" key="2">
    <source>
        <dbReference type="ARBA" id="ARBA00022605"/>
    </source>
</evidence>
<dbReference type="PANTHER" id="PTHR32338">
    <property type="entry name" value="N-ACETYL-GAMMA-GLUTAMYL-PHOSPHATE REDUCTASE, CHLOROPLASTIC-RELATED-RELATED"/>
    <property type="match status" value="1"/>
</dbReference>
<comment type="catalytic activity">
    <reaction evidence="5">
        <text>N-acetyl-L-glutamate 5-semialdehyde + phosphate + NADP(+) = N-acetyl-L-glutamyl 5-phosphate + NADPH + H(+)</text>
        <dbReference type="Rhea" id="RHEA:21588"/>
        <dbReference type="ChEBI" id="CHEBI:15378"/>
        <dbReference type="ChEBI" id="CHEBI:29123"/>
        <dbReference type="ChEBI" id="CHEBI:43474"/>
        <dbReference type="ChEBI" id="CHEBI:57783"/>
        <dbReference type="ChEBI" id="CHEBI:57936"/>
        <dbReference type="ChEBI" id="CHEBI:58349"/>
        <dbReference type="EC" id="1.2.1.38"/>
    </reaction>
</comment>
<dbReference type="OrthoDB" id="9801289at2"/>
<dbReference type="KEGG" id="bbae:FRD01_16235"/>
<evidence type="ECO:0000259" key="7">
    <source>
        <dbReference type="SMART" id="SM00859"/>
    </source>
</evidence>
<dbReference type="Gene3D" id="3.30.360.10">
    <property type="entry name" value="Dihydrodipicolinate Reductase, domain 2"/>
    <property type="match status" value="1"/>
</dbReference>
<comment type="function">
    <text evidence="5">Catalyzes the NADPH-dependent reduction of N-acetyl-5-glutamyl phosphate to yield N-acetyl-L-glutamate 5-semialdehyde.</text>
</comment>
<dbReference type="AlphaFoldDB" id="A0A5B8XUE8"/>
<name>A0A5B8XUE8_9DELT</name>
<protein>
    <recommendedName>
        <fullName evidence="5">N-acetyl-gamma-glutamyl-phosphate reductase</fullName>
        <shortName evidence="5">AGPR</shortName>
        <ecNumber evidence="5">1.2.1.38</ecNumber>
    </recommendedName>
    <alternativeName>
        <fullName evidence="5">N-acetyl-glutamate semialdehyde dehydrogenase</fullName>
        <shortName evidence="5">NAGSA dehydrogenase</shortName>
    </alternativeName>
</protein>
<dbReference type="GO" id="GO:0051287">
    <property type="term" value="F:NAD binding"/>
    <property type="evidence" value="ECO:0007669"/>
    <property type="project" value="InterPro"/>
</dbReference>
<feature type="domain" description="Semialdehyde dehydrogenase NAD-binding" evidence="7">
    <location>
        <begin position="4"/>
        <end position="124"/>
    </location>
</feature>
<dbReference type="GO" id="GO:0005737">
    <property type="term" value="C:cytoplasm"/>
    <property type="evidence" value="ECO:0007669"/>
    <property type="project" value="UniProtKB-SubCell"/>
</dbReference>
<dbReference type="CDD" id="cd23936">
    <property type="entry name" value="AGPR_C_ARG5_6_like"/>
    <property type="match status" value="1"/>
</dbReference>
<comment type="subcellular location">
    <subcellularLocation>
        <location evidence="5">Cytoplasm</location>
    </subcellularLocation>
</comment>
<sequence length="312" mass="34101">MKKRMGLIGARGYVGGELMRLLGAHSGLEPAVVSSRQLVGQKISEHFEYPSDTLIRDLGFEDVAELELDAWVLALPNGLAPAWVEAIRQHDKDAVILDLGADYRFDSTWTYGFTERFRDQISKAKLISNPGCYATAMQVAIWPILEFLDGPAHAFGVSGYSGAGTTPSDKNNPERLRDNLIPYALTGHIHEREVSTQMGHSVRFMPHVAEFFRGINITLSAPLKDGVEAADIWAAYERVWGAEPLIQVEKDRMPEVAQVAGAHHVGVGGVSVKDGHLVVVSVIDNLLKGAATQAMQNLNLALGFDEFNSVKL</sequence>
<dbReference type="InterPro" id="IPR000534">
    <property type="entry name" value="Semialdehyde_DH_NAD-bd"/>
</dbReference>
<dbReference type="RefSeq" id="WP_146961472.1">
    <property type="nucleotide sequence ID" value="NZ_CP042467.1"/>
</dbReference>
<dbReference type="InterPro" id="IPR023013">
    <property type="entry name" value="AGPR_AS"/>
</dbReference>
<keyword evidence="1 5" id="KW-0055">Arginine biosynthesis</keyword>
<dbReference type="GO" id="GO:0006526">
    <property type="term" value="P:L-arginine biosynthetic process"/>
    <property type="evidence" value="ECO:0007669"/>
    <property type="project" value="UniProtKB-UniRule"/>
</dbReference>
<evidence type="ECO:0000256" key="4">
    <source>
        <dbReference type="ARBA" id="ARBA00023002"/>
    </source>
</evidence>
<dbReference type="GO" id="GO:0070401">
    <property type="term" value="F:NADP+ binding"/>
    <property type="evidence" value="ECO:0007669"/>
    <property type="project" value="InterPro"/>
</dbReference>
<dbReference type="PANTHER" id="PTHR32338:SF10">
    <property type="entry name" value="N-ACETYL-GAMMA-GLUTAMYL-PHOSPHATE REDUCTASE, CHLOROPLASTIC-RELATED"/>
    <property type="match status" value="1"/>
</dbReference>
<dbReference type="HAMAP" id="MF_00150">
    <property type="entry name" value="ArgC_type1"/>
    <property type="match status" value="1"/>
</dbReference>
<proteinExistence type="inferred from homology"/>
<dbReference type="UniPathway" id="UPA00068">
    <property type="reaction ID" value="UER00108"/>
</dbReference>
<dbReference type="Pfam" id="PF01118">
    <property type="entry name" value="Semialdhyde_dh"/>
    <property type="match status" value="1"/>
</dbReference>
<dbReference type="EMBL" id="CP042467">
    <property type="protein sequence ID" value="QED28757.1"/>
    <property type="molecule type" value="Genomic_DNA"/>
</dbReference>
<dbReference type="SUPFAM" id="SSF55347">
    <property type="entry name" value="Glyceraldehyde-3-phosphate dehydrogenase-like, C-terminal domain"/>
    <property type="match status" value="1"/>
</dbReference>
<comment type="similarity">
    <text evidence="5">Belongs to the NAGSA dehydrogenase family. Type 1 subfamily.</text>
</comment>
<organism evidence="8 9">
    <name type="scientific">Microvenator marinus</name>
    <dbReference type="NCBI Taxonomy" id="2600177"/>
    <lineage>
        <taxon>Bacteria</taxon>
        <taxon>Deltaproteobacteria</taxon>
        <taxon>Bradymonadales</taxon>
        <taxon>Microvenatoraceae</taxon>
        <taxon>Microvenator</taxon>
    </lineage>
</organism>
<dbReference type="Pfam" id="PF22698">
    <property type="entry name" value="Semialdhyde_dhC_1"/>
    <property type="match status" value="1"/>
</dbReference>
<dbReference type="InterPro" id="IPR058924">
    <property type="entry name" value="AGPR_dimerisation_dom"/>
</dbReference>
<dbReference type="NCBIfam" id="TIGR01850">
    <property type="entry name" value="argC"/>
    <property type="match status" value="1"/>
</dbReference>
<reference evidence="8 9" key="1">
    <citation type="submission" date="2019-08" db="EMBL/GenBank/DDBJ databases">
        <authorList>
            <person name="Liang Q."/>
        </authorList>
    </citation>
    <scope>NUCLEOTIDE SEQUENCE [LARGE SCALE GENOMIC DNA]</scope>
    <source>
        <strain evidence="8 9">V1718</strain>
    </source>
</reference>
<dbReference type="SUPFAM" id="SSF51735">
    <property type="entry name" value="NAD(P)-binding Rossmann-fold domains"/>
    <property type="match status" value="1"/>
</dbReference>
<evidence type="ECO:0000313" key="9">
    <source>
        <dbReference type="Proteomes" id="UP000321595"/>
    </source>
</evidence>
<keyword evidence="9" id="KW-1185">Reference proteome</keyword>
<dbReference type="InterPro" id="IPR036291">
    <property type="entry name" value="NAD(P)-bd_dom_sf"/>
</dbReference>